<proteinExistence type="predicted"/>
<organism evidence="1">
    <name type="scientific">Siphoviridae sp. ctPyh10</name>
    <dbReference type="NCBI Taxonomy" id="2827865"/>
    <lineage>
        <taxon>Viruses</taxon>
        <taxon>Duplodnaviria</taxon>
        <taxon>Heunggongvirae</taxon>
        <taxon>Uroviricota</taxon>
        <taxon>Caudoviricetes</taxon>
    </lineage>
</organism>
<name>A0A8S5T0G2_9CAUD</name>
<dbReference type="InterPro" id="IPR038666">
    <property type="entry name" value="SSP1_head-tail_sf"/>
</dbReference>
<dbReference type="Gene3D" id="2.40.10.270">
    <property type="entry name" value="Bacteriophage SPP1 head-tail adaptor protein"/>
    <property type="match status" value="1"/>
</dbReference>
<accession>A0A8S5T0G2</accession>
<reference evidence="1" key="1">
    <citation type="journal article" date="2021" name="Proc. Natl. Acad. Sci. U.S.A.">
        <title>A Catalog of Tens of Thousands of Viruses from Human Metagenomes Reveals Hidden Associations with Chronic Diseases.</title>
        <authorList>
            <person name="Tisza M.J."/>
            <person name="Buck C.B."/>
        </authorList>
    </citation>
    <scope>NUCLEOTIDE SEQUENCE</scope>
    <source>
        <strain evidence="1">CtPyh10</strain>
    </source>
</reference>
<protein>
    <submittedName>
        <fullName evidence="1">Head tail adaptor</fullName>
    </submittedName>
</protein>
<evidence type="ECO:0000313" key="1">
    <source>
        <dbReference type="EMBL" id="DAF56274.1"/>
    </source>
</evidence>
<sequence length="114" mass="12438">MKGIGGNVTAIIQTSATTTTEIGEQVQAWMDAATLNGWLDLSGGDSKYTVYNAKVQESTHVFVADYQALPADITTENSRLICNGKRYDVLLIDNPMEMQNGSQLEIYLKFTGGQ</sequence>
<dbReference type="EMBL" id="BK032711">
    <property type="protein sequence ID" value="DAF56274.1"/>
    <property type="molecule type" value="Genomic_DNA"/>
</dbReference>